<dbReference type="InterPro" id="IPR041243">
    <property type="entry name" value="STI1/HOP_DP"/>
</dbReference>
<organism evidence="10 11">
    <name type="scientific">Caerostris extrusa</name>
    <name type="common">Bark spider</name>
    <name type="synonym">Caerostris bankana</name>
    <dbReference type="NCBI Taxonomy" id="172846"/>
    <lineage>
        <taxon>Eukaryota</taxon>
        <taxon>Metazoa</taxon>
        <taxon>Ecdysozoa</taxon>
        <taxon>Arthropoda</taxon>
        <taxon>Chelicerata</taxon>
        <taxon>Arachnida</taxon>
        <taxon>Araneae</taxon>
        <taxon>Araneomorphae</taxon>
        <taxon>Entelegynae</taxon>
        <taxon>Araneoidea</taxon>
        <taxon>Araneidae</taxon>
        <taxon>Caerostris</taxon>
    </lineage>
</organism>
<dbReference type="InterPro" id="IPR006636">
    <property type="entry name" value="STI1_HS-bd"/>
</dbReference>
<dbReference type="Proteomes" id="UP001054945">
    <property type="component" value="Unassembled WGS sequence"/>
</dbReference>
<keyword evidence="3 7" id="KW-0802">TPR repeat</keyword>
<dbReference type="PANTHER" id="PTHR22904">
    <property type="entry name" value="TPR REPEAT CONTAINING PROTEIN"/>
    <property type="match status" value="1"/>
</dbReference>
<sequence>MADKDKVLLLKDQGNSALNAGKFDEAIRFYSEAIKVDPSNHVLYSNRSAAYCKAAKYEDALKDAEKTVELKPEFVKGYSRKGAALAYLKKYPDALTAYSEGLKRDPNNEQIKEGIKEVKAQASESSQFNSGGFPNPFKGPEVVEKLRTDARTKDFFNDPSYIQLLMDLQQNPTMMVEKLKDPRIMTTLSVLLNIDLNNANMQDDDDVEMETSKPEPPKPKEEPMEVELSAEKKQAVEEKDKGNELYKARKFDEALTHYDKAIELDPTEMTFLTNKAAVYFEQKEFETCIKQCEKAVEVGKENRADYKKIAKAYSRMATSYLKLKDYYNSRTYFQKALTEHRTRETLDKLSEHFTVLNTFCRKLIKEEEKKKFIDPEKALEEKNKGKECFQKGDYPGAIKHYTEAIKRNPDDAILYSNRAACYQKLAEFPLALKDCETCIKLDPSFVRGYVRKGMALMALKEHAKASSTFQKALELDPNNQDALDAYRKCISASSSNPEEIRKQAMSDPEVQQILADPAMRLILEQMQNDPRALQEHLKNPDIAAKIQKLLESGLIAIR</sequence>
<dbReference type="FunFam" id="1.10.260.100:FF:000004">
    <property type="entry name" value="Putative stress-induced-phosphoprotein 1"/>
    <property type="match status" value="1"/>
</dbReference>
<dbReference type="Gene3D" id="1.10.260.100">
    <property type="match status" value="2"/>
</dbReference>
<gene>
    <name evidence="10" type="primary">STIP1</name>
    <name evidence="10" type="ORF">CEXT_621031</name>
</gene>
<evidence type="ECO:0000259" key="9">
    <source>
        <dbReference type="SMART" id="SM00727"/>
    </source>
</evidence>
<dbReference type="Pfam" id="PF13414">
    <property type="entry name" value="TPR_11"/>
    <property type="match status" value="2"/>
</dbReference>
<feature type="region of interest" description="Disordered" evidence="8">
    <location>
        <begin position="120"/>
        <end position="140"/>
    </location>
</feature>
<evidence type="ECO:0000256" key="4">
    <source>
        <dbReference type="ARBA" id="ARBA00024190"/>
    </source>
</evidence>
<comment type="caution">
    <text evidence="10">The sequence shown here is derived from an EMBL/GenBank/DDBJ whole genome shotgun (WGS) entry which is preliminary data.</text>
</comment>
<dbReference type="InterPro" id="IPR013105">
    <property type="entry name" value="TPR_2"/>
</dbReference>
<feature type="repeat" description="TPR" evidence="7">
    <location>
        <begin position="235"/>
        <end position="268"/>
    </location>
</feature>
<keyword evidence="2" id="KW-0677">Repeat</keyword>
<dbReference type="GO" id="GO:0051879">
    <property type="term" value="F:Hsp90 protein binding"/>
    <property type="evidence" value="ECO:0007669"/>
    <property type="project" value="TreeGrafter"/>
</dbReference>
<dbReference type="SUPFAM" id="SSF48452">
    <property type="entry name" value="TPR-like"/>
    <property type="match status" value="3"/>
</dbReference>
<feature type="region of interest" description="Disordered" evidence="8">
    <location>
        <begin position="200"/>
        <end position="226"/>
    </location>
</feature>
<proteinExistence type="predicted"/>
<feature type="repeat" description="TPR" evidence="7">
    <location>
        <begin position="75"/>
        <end position="108"/>
    </location>
</feature>
<feature type="repeat" description="TPR" evidence="7">
    <location>
        <begin position="41"/>
        <end position="74"/>
    </location>
</feature>
<dbReference type="EMBL" id="BPLR01011784">
    <property type="protein sequence ID" value="GIY48999.1"/>
    <property type="molecule type" value="Genomic_DNA"/>
</dbReference>
<keyword evidence="1" id="KW-0963">Cytoplasm</keyword>
<feature type="compositionally biased region" description="Basic and acidic residues" evidence="8">
    <location>
        <begin position="210"/>
        <end position="226"/>
    </location>
</feature>
<dbReference type="Pfam" id="PF13432">
    <property type="entry name" value="TPR_16"/>
    <property type="match status" value="1"/>
</dbReference>
<feature type="repeat" description="TPR" evidence="7">
    <location>
        <begin position="446"/>
        <end position="479"/>
    </location>
</feature>
<evidence type="ECO:0000256" key="1">
    <source>
        <dbReference type="ARBA" id="ARBA00022490"/>
    </source>
</evidence>
<dbReference type="Pfam" id="PF17830">
    <property type="entry name" value="STI1-HOP_DP"/>
    <property type="match status" value="2"/>
</dbReference>
<evidence type="ECO:0000256" key="3">
    <source>
        <dbReference type="ARBA" id="ARBA00022803"/>
    </source>
</evidence>
<evidence type="ECO:0000256" key="7">
    <source>
        <dbReference type="PROSITE-ProRule" id="PRU00339"/>
    </source>
</evidence>
<evidence type="ECO:0000313" key="10">
    <source>
        <dbReference type="EMBL" id="GIY48999.1"/>
    </source>
</evidence>
<reference evidence="10 11" key="1">
    <citation type="submission" date="2021-06" db="EMBL/GenBank/DDBJ databases">
        <title>Caerostris extrusa draft genome.</title>
        <authorList>
            <person name="Kono N."/>
            <person name="Arakawa K."/>
        </authorList>
    </citation>
    <scope>NUCLEOTIDE SEQUENCE [LARGE SCALE GENOMIC DNA]</scope>
</reference>
<dbReference type="InterPro" id="IPR019734">
    <property type="entry name" value="TPR_rpt"/>
</dbReference>
<dbReference type="GO" id="GO:0120293">
    <property type="term" value="C:dynein axonemal particle"/>
    <property type="evidence" value="ECO:0007669"/>
    <property type="project" value="UniProtKB-SubCell"/>
</dbReference>
<comment type="function">
    <text evidence="6">Acts as a co-chaperone for HSP90AA1. Mediates the association of the molecular chaperones HSPA8/HSC70 and HSP90.</text>
</comment>
<feature type="repeat" description="TPR" evidence="7">
    <location>
        <begin position="310"/>
        <end position="343"/>
    </location>
</feature>
<dbReference type="Pfam" id="PF00515">
    <property type="entry name" value="TPR_1"/>
    <property type="match status" value="1"/>
</dbReference>
<dbReference type="PANTHER" id="PTHR22904:SF523">
    <property type="entry name" value="STRESS-INDUCED-PHOSPHOPROTEIN 1"/>
    <property type="match status" value="1"/>
</dbReference>
<evidence type="ECO:0000256" key="8">
    <source>
        <dbReference type="SAM" id="MobiDB-lite"/>
    </source>
</evidence>
<name>A0AAV4TUZ7_CAEEX</name>
<dbReference type="FunFam" id="1.25.40.10:FF:000020">
    <property type="entry name" value="Stress-induced phosphoprotein 1"/>
    <property type="match status" value="1"/>
</dbReference>
<comment type="subcellular location">
    <subcellularLocation>
        <location evidence="4">Dynein axonemal particle</location>
    </subcellularLocation>
</comment>
<dbReference type="AlphaFoldDB" id="A0AAV4TUZ7"/>
<dbReference type="Pfam" id="PF07719">
    <property type="entry name" value="TPR_2"/>
    <property type="match status" value="1"/>
</dbReference>
<protein>
    <recommendedName>
        <fullName evidence="5">Stress-induced-phosphoprotein 1</fullName>
    </recommendedName>
</protein>
<dbReference type="PROSITE" id="PS50293">
    <property type="entry name" value="TPR_REGION"/>
    <property type="match status" value="1"/>
</dbReference>
<dbReference type="FunFam" id="1.25.40.10:FF:000010">
    <property type="entry name" value="Stress-induced phosphoprotein 1"/>
    <property type="match status" value="1"/>
</dbReference>
<feature type="domain" description="STI1" evidence="9">
    <location>
        <begin position="139"/>
        <end position="178"/>
    </location>
</feature>
<keyword evidence="11" id="KW-1185">Reference proteome</keyword>
<evidence type="ECO:0000256" key="2">
    <source>
        <dbReference type="ARBA" id="ARBA00022737"/>
    </source>
</evidence>
<dbReference type="Pfam" id="PF13181">
    <property type="entry name" value="TPR_8"/>
    <property type="match status" value="1"/>
</dbReference>
<feature type="repeat" description="TPR" evidence="7">
    <location>
        <begin position="378"/>
        <end position="411"/>
    </location>
</feature>
<feature type="compositionally biased region" description="Polar residues" evidence="8">
    <location>
        <begin position="122"/>
        <end position="132"/>
    </location>
</feature>
<dbReference type="PROSITE" id="PS50005">
    <property type="entry name" value="TPR"/>
    <property type="match status" value="7"/>
</dbReference>
<dbReference type="FunFam" id="1.10.260.100:FF:000002">
    <property type="entry name" value="Stress-induced-phosphoprotein 1 (Hsp70/Hsp90-organizing)"/>
    <property type="match status" value="1"/>
</dbReference>
<feature type="domain" description="STI1" evidence="9">
    <location>
        <begin position="507"/>
        <end position="546"/>
    </location>
</feature>
<evidence type="ECO:0000256" key="5">
    <source>
        <dbReference type="ARBA" id="ARBA00026193"/>
    </source>
</evidence>
<evidence type="ECO:0000256" key="6">
    <source>
        <dbReference type="ARBA" id="ARBA00045590"/>
    </source>
</evidence>
<dbReference type="InterPro" id="IPR011990">
    <property type="entry name" value="TPR-like_helical_dom_sf"/>
</dbReference>
<accession>A0AAV4TUZ7</accession>
<evidence type="ECO:0000313" key="11">
    <source>
        <dbReference type="Proteomes" id="UP001054945"/>
    </source>
</evidence>
<dbReference type="SMART" id="SM00028">
    <property type="entry name" value="TPR"/>
    <property type="match status" value="9"/>
</dbReference>
<dbReference type="Gene3D" id="1.25.40.10">
    <property type="entry name" value="Tetratricopeptide repeat domain"/>
    <property type="match status" value="3"/>
</dbReference>
<feature type="repeat" description="TPR" evidence="7">
    <location>
        <begin position="7"/>
        <end position="40"/>
    </location>
</feature>
<dbReference type="FunFam" id="1.25.40.10:FF:000027">
    <property type="entry name" value="stress-induced-phosphoprotein 1 isoform X1"/>
    <property type="match status" value="1"/>
</dbReference>
<dbReference type="SMART" id="SM00727">
    <property type="entry name" value="STI1"/>
    <property type="match status" value="2"/>
</dbReference>